<dbReference type="SUPFAM" id="SSF53335">
    <property type="entry name" value="S-adenosyl-L-methionine-dependent methyltransferases"/>
    <property type="match status" value="1"/>
</dbReference>
<reference evidence="1" key="1">
    <citation type="submission" date="2020-05" db="EMBL/GenBank/DDBJ databases">
        <authorList>
            <person name="Chiriac C."/>
            <person name="Salcher M."/>
            <person name="Ghai R."/>
            <person name="Kavagutti S V."/>
        </authorList>
    </citation>
    <scope>NUCLEOTIDE SEQUENCE</scope>
</reference>
<evidence type="ECO:0008006" key="2">
    <source>
        <dbReference type="Google" id="ProtNLM"/>
    </source>
</evidence>
<gene>
    <name evidence="1" type="ORF">UFOVP159_57</name>
</gene>
<organism evidence="1">
    <name type="scientific">uncultured Caudovirales phage</name>
    <dbReference type="NCBI Taxonomy" id="2100421"/>
    <lineage>
        <taxon>Viruses</taxon>
        <taxon>Duplodnaviria</taxon>
        <taxon>Heunggongvirae</taxon>
        <taxon>Uroviricota</taxon>
        <taxon>Caudoviricetes</taxon>
        <taxon>Peduoviridae</taxon>
        <taxon>Maltschvirus</taxon>
        <taxon>Maltschvirus maltsch</taxon>
    </lineage>
</organism>
<sequence length="311" mass="34505">MNELSLYGTDLFGDPIKPRASGVVAQRFTLPPFSLLDSRQGEWQERKRAWLSLGLKSDEGRDDAYCYRGAISTDDFMGSEMAKIGSAVSVFDPVVCELAYRWFSPKGGQIVDPFAGGSVRGIVAGALAMNYWGCDLREEQISANNIQADLIETAIRPQWVCGDSMVKMDEAPEADFVFSCPPYGDLEVYSDNPNDLSNMDYHVFIAAYKRIILRSVKVMKEDTFAAFVVGDFRDKKGFYRNFVSETIDGFEQAGARLYNEAILATSVGSAAMRVTKQFETGRKMAKTHQNMLVFCKGDWRKATAKINAAGG</sequence>
<protein>
    <recommendedName>
        <fullName evidence="2">AdoMet_MTases domain containing protein</fullName>
    </recommendedName>
</protein>
<dbReference type="EMBL" id="LR798209">
    <property type="protein sequence ID" value="CAB5187503.1"/>
    <property type="molecule type" value="Genomic_DNA"/>
</dbReference>
<proteinExistence type="predicted"/>
<evidence type="ECO:0000313" key="1">
    <source>
        <dbReference type="EMBL" id="CAB5187503.1"/>
    </source>
</evidence>
<name>A0A6J7WA31_9CAUD</name>
<dbReference type="InterPro" id="IPR029063">
    <property type="entry name" value="SAM-dependent_MTases_sf"/>
</dbReference>
<accession>A0A6J7WA31</accession>
<dbReference type="Gene3D" id="3.40.50.150">
    <property type="entry name" value="Vaccinia Virus protein VP39"/>
    <property type="match status" value="1"/>
</dbReference>